<dbReference type="Pfam" id="PF00538">
    <property type="entry name" value="Linker_histone"/>
    <property type="match status" value="1"/>
</dbReference>
<dbReference type="InterPro" id="IPR005818">
    <property type="entry name" value="Histone_H1/H5_H15"/>
</dbReference>
<dbReference type="GO" id="GO:0000786">
    <property type="term" value="C:nucleosome"/>
    <property type="evidence" value="ECO:0007669"/>
    <property type="project" value="InterPro"/>
</dbReference>
<feature type="region of interest" description="Disordered" evidence="4">
    <location>
        <begin position="1"/>
        <end position="34"/>
    </location>
</feature>
<dbReference type="AlphaFoldDB" id="A0A9Q0FNQ1"/>
<name>A0A9Q0FNQ1_9ROSI</name>
<evidence type="ECO:0000313" key="7">
    <source>
        <dbReference type="Proteomes" id="UP001141552"/>
    </source>
</evidence>
<dbReference type="PROSITE" id="PS51504">
    <property type="entry name" value="H15"/>
    <property type="match status" value="1"/>
</dbReference>
<reference evidence="6" key="2">
    <citation type="journal article" date="2023" name="Plants (Basel)">
        <title>Annotation of the Turnera subulata (Passifloraceae) Draft Genome Reveals the S-Locus Evolved after the Divergence of Turneroideae from Passifloroideae in a Stepwise Manner.</title>
        <authorList>
            <person name="Henning P.M."/>
            <person name="Roalson E.H."/>
            <person name="Mir W."/>
            <person name="McCubbin A.G."/>
            <person name="Shore J.S."/>
        </authorList>
    </citation>
    <scope>NUCLEOTIDE SEQUENCE</scope>
    <source>
        <strain evidence="6">F60SS</strain>
    </source>
</reference>
<dbReference type="GO" id="GO:0031492">
    <property type="term" value="F:nucleosomal DNA binding"/>
    <property type="evidence" value="ECO:0007669"/>
    <property type="project" value="TreeGrafter"/>
</dbReference>
<feature type="compositionally biased region" description="Low complexity" evidence="4">
    <location>
        <begin position="23"/>
        <end position="34"/>
    </location>
</feature>
<dbReference type="Gene3D" id="1.10.10.10">
    <property type="entry name" value="Winged helix-like DNA-binding domain superfamily/Winged helix DNA-binding domain"/>
    <property type="match status" value="1"/>
</dbReference>
<dbReference type="CDD" id="cd00073">
    <property type="entry name" value="H15"/>
    <property type="match status" value="1"/>
</dbReference>
<dbReference type="GO" id="GO:0005730">
    <property type="term" value="C:nucleolus"/>
    <property type="evidence" value="ECO:0007669"/>
    <property type="project" value="TreeGrafter"/>
</dbReference>
<gene>
    <name evidence="6" type="ORF">Tsubulata_032573</name>
</gene>
<dbReference type="OrthoDB" id="1110759at2759"/>
<organism evidence="6 7">
    <name type="scientific">Turnera subulata</name>
    <dbReference type="NCBI Taxonomy" id="218843"/>
    <lineage>
        <taxon>Eukaryota</taxon>
        <taxon>Viridiplantae</taxon>
        <taxon>Streptophyta</taxon>
        <taxon>Embryophyta</taxon>
        <taxon>Tracheophyta</taxon>
        <taxon>Spermatophyta</taxon>
        <taxon>Magnoliopsida</taxon>
        <taxon>eudicotyledons</taxon>
        <taxon>Gunneridae</taxon>
        <taxon>Pentapetalae</taxon>
        <taxon>rosids</taxon>
        <taxon>fabids</taxon>
        <taxon>Malpighiales</taxon>
        <taxon>Passifloraceae</taxon>
        <taxon>Turnera</taxon>
    </lineage>
</organism>
<dbReference type="EMBL" id="JAKUCV010004584">
    <property type="protein sequence ID" value="KAJ4834919.1"/>
    <property type="molecule type" value="Genomic_DNA"/>
</dbReference>
<evidence type="ECO:0000256" key="2">
    <source>
        <dbReference type="ARBA" id="ARBA00023125"/>
    </source>
</evidence>
<keyword evidence="7" id="KW-1185">Reference proteome</keyword>
<dbReference type="InterPro" id="IPR036388">
    <property type="entry name" value="WH-like_DNA-bd_sf"/>
</dbReference>
<evidence type="ECO:0000259" key="5">
    <source>
        <dbReference type="PROSITE" id="PS51504"/>
    </source>
</evidence>
<evidence type="ECO:0000256" key="4">
    <source>
        <dbReference type="SAM" id="MobiDB-lite"/>
    </source>
</evidence>
<dbReference type="PANTHER" id="PTHR11467">
    <property type="entry name" value="HISTONE H1"/>
    <property type="match status" value="1"/>
</dbReference>
<dbReference type="GO" id="GO:0045910">
    <property type="term" value="P:negative regulation of DNA recombination"/>
    <property type="evidence" value="ECO:0007669"/>
    <property type="project" value="TreeGrafter"/>
</dbReference>
<keyword evidence="2" id="KW-0238">DNA-binding</keyword>
<feature type="domain" description="H15" evidence="5">
    <location>
        <begin position="88"/>
        <end position="159"/>
    </location>
</feature>
<reference evidence="6" key="1">
    <citation type="submission" date="2022-02" db="EMBL/GenBank/DDBJ databases">
        <authorList>
            <person name="Henning P.M."/>
            <person name="McCubbin A.G."/>
            <person name="Shore J.S."/>
        </authorList>
    </citation>
    <scope>NUCLEOTIDE SEQUENCE</scope>
    <source>
        <strain evidence="6">F60SS</strain>
        <tissue evidence="6">Leaves</tissue>
    </source>
</reference>
<accession>A0A9Q0FNQ1</accession>
<dbReference type="GO" id="GO:0030261">
    <property type="term" value="P:chromosome condensation"/>
    <property type="evidence" value="ECO:0007669"/>
    <property type="project" value="TreeGrafter"/>
</dbReference>
<dbReference type="GO" id="GO:0003690">
    <property type="term" value="F:double-stranded DNA binding"/>
    <property type="evidence" value="ECO:0007669"/>
    <property type="project" value="TreeGrafter"/>
</dbReference>
<dbReference type="SMART" id="SM00526">
    <property type="entry name" value="H15"/>
    <property type="match status" value="1"/>
</dbReference>
<keyword evidence="3" id="KW-0539">Nucleus</keyword>
<evidence type="ECO:0000256" key="3">
    <source>
        <dbReference type="ARBA" id="ARBA00023242"/>
    </source>
</evidence>
<evidence type="ECO:0000256" key="1">
    <source>
        <dbReference type="ARBA" id="ARBA00004123"/>
    </source>
</evidence>
<comment type="caution">
    <text evidence="6">The sequence shown here is derived from an EMBL/GenBank/DDBJ whole genome shotgun (WGS) entry which is preliminary data.</text>
</comment>
<protein>
    <recommendedName>
        <fullName evidence="5">H15 domain-containing protein</fullName>
    </recommendedName>
</protein>
<dbReference type="SUPFAM" id="SSF46785">
    <property type="entry name" value="Winged helix' DNA-binding domain"/>
    <property type="match status" value="1"/>
</dbReference>
<dbReference type="Proteomes" id="UP001141552">
    <property type="component" value="Unassembled WGS sequence"/>
</dbReference>
<comment type="subcellular location">
    <subcellularLocation>
        <location evidence="1">Nucleus</location>
    </subcellularLocation>
</comment>
<dbReference type="GO" id="GO:0006334">
    <property type="term" value="P:nucleosome assembly"/>
    <property type="evidence" value="ECO:0007669"/>
    <property type="project" value="InterPro"/>
</dbReference>
<proteinExistence type="predicted"/>
<dbReference type="PANTHER" id="PTHR11467:SF109">
    <property type="entry name" value="H15 DOMAIN-CONTAINING PROTEIN"/>
    <property type="match status" value="1"/>
</dbReference>
<evidence type="ECO:0000313" key="6">
    <source>
        <dbReference type="EMBL" id="KAJ4834919.1"/>
    </source>
</evidence>
<sequence length="267" mass="30905">MSRKSSSWNCEFGMASPGENHYSPTNTTTSTPENIDQRQQRTLQMLKDATLETARNTLHRPLSMQEQARLDARLVNLIPEILSRSRPDHPPYAEMIYEAINSLREEAGSSQASISSFIKSHHPDLPWAHETFLSHHLNRLTLKGGQITKTKNGHYMFFRSNPYQKDINQEKEGEEMPIFLVEPPLEEVKRDKNKRRRSRKVKNIEEKDVVKKGHAAKVEAVVMGLAKVQNEAVKKLRGGPSSMEEEKEWEVEKPKIPREEHYCLRRR</sequence>
<dbReference type="InterPro" id="IPR036390">
    <property type="entry name" value="WH_DNA-bd_sf"/>
</dbReference>